<comment type="caution">
    <text evidence="1">The sequence shown here is derived from an EMBL/GenBank/DDBJ whole genome shotgun (WGS) entry which is preliminary data.</text>
</comment>
<sequence>MASEQSSLEPILHEMTHGTLSSGLVSQPPSSTPFVPPTRIDWDILFQLLFDEYFNPPSCVDHTVHESYKEALTESYWIEAMQEELYEFERLKVWELVPRPNYVINITLKWIYKVKLNELGGYLYLYYICISHEHDRLSNGCEDLILEGILREEVYIGQLDEFVDPKNPNHMYKLKKALYGLKQALRACQSKFALESLKKYGMKTCEPVDTPMVEKSKLDEYPQGKAVDHTRYRRMIDTLMYLTYSRPELVFIVCMCTRYQAKPTEKHLHAVKRIFRYLSGTINIDLSVLDFRIKSLINLLLMRKLSHSSRNLATKEISDLLPRKIPYSRLTTETLVLKERRTFYDEEYRKINEEMYYDVNMKLKDAELDDKDKGNEEMADSTQVNDEHTLEQIAVVHVEINPEAVSAQVQDVAQAISTVILITQNETTDVPPSSSSHSVSSNYGSIFLNLKNLQSAKTEIISMLDVKVQHEVLSFQTSTLLTVPIIVIPEPFIIKQSIIVTSTLATTIPLVLPPFFPTLHQSTPIPTPTTIEATTSTPAVPKSKTLSAIHLRVSDLEKKV</sequence>
<organism evidence="1">
    <name type="scientific">Tanacetum cinerariifolium</name>
    <name type="common">Dalmatian daisy</name>
    <name type="synonym">Chrysanthemum cinerariifolium</name>
    <dbReference type="NCBI Taxonomy" id="118510"/>
    <lineage>
        <taxon>Eukaryota</taxon>
        <taxon>Viridiplantae</taxon>
        <taxon>Streptophyta</taxon>
        <taxon>Embryophyta</taxon>
        <taxon>Tracheophyta</taxon>
        <taxon>Spermatophyta</taxon>
        <taxon>Magnoliopsida</taxon>
        <taxon>eudicotyledons</taxon>
        <taxon>Gunneridae</taxon>
        <taxon>Pentapetalae</taxon>
        <taxon>asterids</taxon>
        <taxon>campanulids</taxon>
        <taxon>Asterales</taxon>
        <taxon>Asteraceae</taxon>
        <taxon>Asteroideae</taxon>
        <taxon>Anthemideae</taxon>
        <taxon>Anthemidinae</taxon>
        <taxon>Tanacetum</taxon>
    </lineage>
</organism>
<name>A0A6L2N8I1_TANCI</name>
<accession>A0A6L2N8I1</accession>
<reference evidence="1" key="1">
    <citation type="journal article" date="2019" name="Sci. Rep.">
        <title>Draft genome of Tanacetum cinerariifolium, the natural source of mosquito coil.</title>
        <authorList>
            <person name="Yamashiro T."/>
            <person name="Shiraishi A."/>
            <person name="Satake H."/>
            <person name="Nakayama K."/>
        </authorList>
    </citation>
    <scope>NUCLEOTIDE SEQUENCE</scope>
</reference>
<evidence type="ECO:0000313" key="1">
    <source>
        <dbReference type="EMBL" id="GEU81767.1"/>
    </source>
</evidence>
<protein>
    <recommendedName>
        <fullName evidence="2">Reverse transcriptase Ty1/copia-type domain-containing protein</fullName>
    </recommendedName>
</protein>
<dbReference type="AlphaFoldDB" id="A0A6L2N8I1"/>
<evidence type="ECO:0008006" key="2">
    <source>
        <dbReference type="Google" id="ProtNLM"/>
    </source>
</evidence>
<dbReference type="EMBL" id="BKCJ010008351">
    <property type="protein sequence ID" value="GEU81767.1"/>
    <property type="molecule type" value="Genomic_DNA"/>
</dbReference>
<dbReference type="PANTHER" id="PTHR11439">
    <property type="entry name" value="GAG-POL-RELATED RETROTRANSPOSON"/>
    <property type="match status" value="1"/>
</dbReference>
<gene>
    <name evidence="1" type="ORF">Tci_053745</name>
</gene>
<proteinExistence type="predicted"/>
<dbReference type="PANTHER" id="PTHR11439:SF483">
    <property type="entry name" value="PEPTIDE SYNTHASE GLIP-LIKE, PUTATIVE (AFU_ORTHOLOGUE AFUA_3G12920)-RELATED"/>
    <property type="match status" value="1"/>
</dbReference>